<proteinExistence type="predicted"/>
<dbReference type="InterPro" id="IPR023817">
    <property type="entry name" value="Frankia_40_dom"/>
</dbReference>
<dbReference type="Proteomes" id="UP000035425">
    <property type="component" value="Unassembled WGS sequence"/>
</dbReference>
<keyword evidence="2" id="KW-1185">Reference proteome</keyword>
<accession>A0ABR5F286</accession>
<name>A0ABR5F286_9ACTN</name>
<dbReference type="NCBIfam" id="TIGR03917">
    <property type="entry name" value="Frankia_40_dom"/>
    <property type="match status" value="1"/>
</dbReference>
<gene>
    <name evidence="1" type="ORF">FrCorBMG51_15590</name>
</gene>
<organism evidence="1 2">
    <name type="scientific">Protofrankia coriariae</name>
    <dbReference type="NCBI Taxonomy" id="1562887"/>
    <lineage>
        <taxon>Bacteria</taxon>
        <taxon>Bacillati</taxon>
        <taxon>Actinomycetota</taxon>
        <taxon>Actinomycetes</taxon>
        <taxon>Frankiales</taxon>
        <taxon>Frankiaceae</taxon>
        <taxon>Protofrankia</taxon>
    </lineage>
</organism>
<protein>
    <submittedName>
        <fullName evidence="1">Uncharacterized protein</fullName>
    </submittedName>
</protein>
<comment type="caution">
    <text evidence="1">The sequence shown here is derived from an EMBL/GenBank/DDBJ whole genome shotgun (WGS) entry which is preliminary data.</text>
</comment>
<reference evidence="1 2" key="1">
    <citation type="submission" date="2014-12" db="EMBL/GenBank/DDBJ databases">
        <title>Frankia sp. BMG5.1 draft genome.</title>
        <authorList>
            <person name="Gtari M."/>
            <person name="Ghodhbane-Gtari F."/>
            <person name="Nouioui I."/>
            <person name="Ktari A."/>
            <person name="Hezbri K."/>
            <person name="Mimouni W."/>
            <person name="Sbissi I."/>
            <person name="Ayari A."/>
            <person name="Yamanaka T."/>
            <person name="Normand P."/>
            <person name="Tisa L.S."/>
            <person name="Boudabous A."/>
        </authorList>
    </citation>
    <scope>NUCLEOTIDE SEQUENCE [LARGE SCALE GENOMIC DNA]</scope>
    <source>
        <strain evidence="1 2">BMG5.1</strain>
    </source>
</reference>
<sequence length="94" mass="9981">MPIIPPAHGPWRTPSGQPPFVTVRRSHTGDWEVTVRPGADPVDVSSALVALPVDTVFTEALGDVDIILIFRMIPGSPALLPKGIGNPPVIPAMR</sequence>
<dbReference type="EMBL" id="JWIO01000025">
    <property type="protein sequence ID" value="KLL10831.1"/>
    <property type="molecule type" value="Genomic_DNA"/>
</dbReference>
<evidence type="ECO:0000313" key="2">
    <source>
        <dbReference type="Proteomes" id="UP000035425"/>
    </source>
</evidence>
<evidence type="ECO:0000313" key="1">
    <source>
        <dbReference type="EMBL" id="KLL10831.1"/>
    </source>
</evidence>